<reference evidence="1 2" key="1">
    <citation type="journal article" date="2012" name="Science">
        <title>The Paleozoic origin of enzymatic lignin decomposition reconstructed from 31 fungal genomes.</title>
        <authorList>
            <person name="Floudas D."/>
            <person name="Binder M."/>
            <person name="Riley R."/>
            <person name="Barry K."/>
            <person name="Blanchette R.A."/>
            <person name="Henrissat B."/>
            <person name="Martinez A.T."/>
            <person name="Otillar R."/>
            <person name="Spatafora J.W."/>
            <person name="Yadav J.S."/>
            <person name="Aerts A."/>
            <person name="Benoit I."/>
            <person name="Boyd A."/>
            <person name="Carlson A."/>
            <person name="Copeland A."/>
            <person name="Coutinho P.M."/>
            <person name="de Vries R.P."/>
            <person name="Ferreira P."/>
            <person name="Findley K."/>
            <person name="Foster B."/>
            <person name="Gaskell J."/>
            <person name="Glotzer D."/>
            <person name="Gorecki P."/>
            <person name="Heitman J."/>
            <person name="Hesse C."/>
            <person name="Hori C."/>
            <person name="Igarashi K."/>
            <person name="Jurgens J.A."/>
            <person name="Kallen N."/>
            <person name="Kersten P."/>
            <person name="Kohler A."/>
            <person name="Kuees U."/>
            <person name="Kumar T.K.A."/>
            <person name="Kuo A."/>
            <person name="LaButti K."/>
            <person name="Larrondo L.F."/>
            <person name="Lindquist E."/>
            <person name="Ling A."/>
            <person name="Lombard V."/>
            <person name="Lucas S."/>
            <person name="Lundell T."/>
            <person name="Martin R."/>
            <person name="McLaughlin D.J."/>
            <person name="Morgenstern I."/>
            <person name="Morin E."/>
            <person name="Murat C."/>
            <person name="Nagy L.G."/>
            <person name="Nolan M."/>
            <person name="Ohm R.A."/>
            <person name="Patyshakuliyeva A."/>
            <person name="Rokas A."/>
            <person name="Ruiz-Duenas F.J."/>
            <person name="Sabat G."/>
            <person name="Salamov A."/>
            <person name="Samejima M."/>
            <person name="Schmutz J."/>
            <person name="Slot J.C."/>
            <person name="St John F."/>
            <person name="Stenlid J."/>
            <person name="Sun H."/>
            <person name="Sun S."/>
            <person name="Syed K."/>
            <person name="Tsang A."/>
            <person name="Wiebenga A."/>
            <person name="Young D."/>
            <person name="Pisabarro A."/>
            <person name="Eastwood D.C."/>
            <person name="Martin F."/>
            <person name="Cullen D."/>
            <person name="Grigoriev I.V."/>
            <person name="Hibbett D.S."/>
        </authorList>
    </citation>
    <scope>NUCLEOTIDE SEQUENCE [LARGE SCALE GENOMIC DNA]</scope>
    <source>
        <strain evidence="1 2">MD-104</strain>
    </source>
</reference>
<dbReference type="Proteomes" id="UP000218811">
    <property type="component" value="Unassembled WGS sequence"/>
</dbReference>
<keyword evidence="2" id="KW-1185">Reference proteome</keyword>
<sequence length="90" mass="10466">MGAASSAQTRPTYRQDWRTKRAMARIPSTMSDRALFTCASRRPRARERRSETSWILLHVRVPLPRDMSRALVESVGGFSTVRKNKRKYQK</sequence>
<proteinExistence type="predicted"/>
<protein>
    <submittedName>
        <fullName evidence="1">Uncharacterized protein</fullName>
    </submittedName>
</protein>
<name>A0A2H3JU07_WOLCO</name>
<accession>A0A2H3JU07</accession>
<dbReference type="AlphaFoldDB" id="A0A2H3JU07"/>
<organism evidence="1 2">
    <name type="scientific">Wolfiporia cocos (strain MD-104)</name>
    <name type="common">Brown rot fungus</name>
    <dbReference type="NCBI Taxonomy" id="742152"/>
    <lineage>
        <taxon>Eukaryota</taxon>
        <taxon>Fungi</taxon>
        <taxon>Dikarya</taxon>
        <taxon>Basidiomycota</taxon>
        <taxon>Agaricomycotina</taxon>
        <taxon>Agaricomycetes</taxon>
        <taxon>Polyporales</taxon>
        <taxon>Phaeolaceae</taxon>
        <taxon>Wolfiporia</taxon>
    </lineage>
</organism>
<gene>
    <name evidence="1" type="ORF">WOLCODRAFT_138347</name>
</gene>
<evidence type="ECO:0000313" key="1">
    <source>
        <dbReference type="EMBL" id="PCH43443.1"/>
    </source>
</evidence>
<dbReference type="EMBL" id="KB468146">
    <property type="protein sequence ID" value="PCH43443.1"/>
    <property type="molecule type" value="Genomic_DNA"/>
</dbReference>
<evidence type="ECO:0000313" key="2">
    <source>
        <dbReference type="Proteomes" id="UP000218811"/>
    </source>
</evidence>